<keyword evidence="3" id="KW-1185">Reference proteome</keyword>
<gene>
    <name evidence="2" type="ORF">DSTB1V02_LOCUS1374</name>
</gene>
<organism evidence="2">
    <name type="scientific">Darwinula stevensoni</name>
    <dbReference type="NCBI Taxonomy" id="69355"/>
    <lineage>
        <taxon>Eukaryota</taxon>
        <taxon>Metazoa</taxon>
        <taxon>Ecdysozoa</taxon>
        <taxon>Arthropoda</taxon>
        <taxon>Crustacea</taxon>
        <taxon>Oligostraca</taxon>
        <taxon>Ostracoda</taxon>
        <taxon>Podocopa</taxon>
        <taxon>Podocopida</taxon>
        <taxon>Darwinulocopina</taxon>
        <taxon>Darwinuloidea</taxon>
        <taxon>Darwinulidae</taxon>
        <taxon>Darwinula</taxon>
    </lineage>
</organism>
<feature type="transmembrane region" description="Helical" evidence="1">
    <location>
        <begin position="47"/>
        <end position="70"/>
    </location>
</feature>
<evidence type="ECO:0008006" key="4">
    <source>
        <dbReference type="Google" id="ProtNLM"/>
    </source>
</evidence>
<sequence>MEAEDYEAWKRYHWKSKTCSIVLLGFWLFGLVGMVTCFIMMLPVEEFVLLVVAVLGPILILKVPVLIYCFDKQYREPRCRAAGVDPDLYMLPKVPYLFLKGGMNLTPNRTWYVAMPQDATVLGEWGKGVKCHVHRDAMDMVLGKSWYLKTPSPEPEQGIPPFFLKTSFSKVQHLPDMVEIVLTDSPVVLHHLSRASWTQTHRTYPGRPEIPSISSRVQHQQEFNRNGTRLDFELPRIIKSDLPPSYEEAMQISAAKKSTTDE</sequence>
<evidence type="ECO:0000313" key="2">
    <source>
        <dbReference type="EMBL" id="CAD7241381.1"/>
    </source>
</evidence>
<dbReference type="Proteomes" id="UP000677054">
    <property type="component" value="Unassembled WGS sequence"/>
</dbReference>
<dbReference type="EMBL" id="CAJPEV010000129">
    <property type="protein sequence ID" value="CAG0881053.1"/>
    <property type="molecule type" value="Genomic_DNA"/>
</dbReference>
<keyword evidence="1" id="KW-1133">Transmembrane helix</keyword>
<feature type="transmembrane region" description="Helical" evidence="1">
    <location>
        <begin position="21"/>
        <end position="41"/>
    </location>
</feature>
<proteinExistence type="predicted"/>
<reference evidence="2" key="1">
    <citation type="submission" date="2020-11" db="EMBL/GenBank/DDBJ databases">
        <authorList>
            <person name="Tran Van P."/>
        </authorList>
    </citation>
    <scope>NUCLEOTIDE SEQUENCE</scope>
</reference>
<accession>A0A7R8X5L3</accession>
<keyword evidence="1" id="KW-0812">Transmembrane</keyword>
<protein>
    <recommendedName>
        <fullName evidence="4">Transmembrane protein</fullName>
    </recommendedName>
</protein>
<keyword evidence="1" id="KW-0472">Membrane</keyword>
<evidence type="ECO:0000313" key="3">
    <source>
        <dbReference type="Proteomes" id="UP000677054"/>
    </source>
</evidence>
<name>A0A7R8X5L3_9CRUS</name>
<evidence type="ECO:0000256" key="1">
    <source>
        <dbReference type="SAM" id="Phobius"/>
    </source>
</evidence>
<dbReference type="EMBL" id="LR899646">
    <property type="protein sequence ID" value="CAD7241381.1"/>
    <property type="molecule type" value="Genomic_DNA"/>
</dbReference>
<dbReference type="AlphaFoldDB" id="A0A7R8X5L3"/>